<evidence type="ECO:0000259" key="8">
    <source>
        <dbReference type="PROSITE" id="PS50928"/>
    </source>
</evidence>
<keyword evidence="6 7" id="KW-0472">Membrane</keyword>
<evidence type="ECO:0000256" key="6">
    <source>
        <dbReference type="ARBA" id="ARBA00023136"/>
    </source>
</evidence>
<evidence type="ECO:0000256" key="7">
    <source>
        <dbReference type="RuleBase" id="RU363032"/>
    </source>
</evidence>
<keyword evidence="4 7" id="KW-0812">Transmembrane</keyword>
<dbReference type="Pfam" id="PF00528">
    <property type="entry name" value="BPD_transp_1"/>
    <property type="match status" value="1"/>
</dbReference>
<name>A0ABV4HXH1_9ACTN</name>
<feature type="transmembrane region" description="Helical" evidence="7">
    <location>
        <begin position="122"/>
        <end position="143"/>
    </location>
</feature>
<feature type="transmembrane region" description="Helical" evidence="7">
    <location>
        <begin position="281"/>
        <end position="300"/>
    </location>
</feature>
<feature type="transmembrane region" description="Helical" evidence="7">
    <location>
        <begin position="89"/>
        <end position="110"/>
    </location>
</feature>
<dbReference type="InterPro" id="IPR051393">
    <property type="entry name" value="ABC_transporter_permease"/>
</dbReference>
<gene>
    <name evidence="9" type="ORF">AB2L28_02565</name>
</gene>
<feature type="transmembrane region" description="Helical" evidence="7">
    <location>
        <begin position="26"/>
        <end position="52"/>
    </location>
</feature>
<accession>A0ABV4HXH1</accession>
<organism evidence="9 10">
    <name type="scientific">Kineococcus mangrovi</name>
    <dbReference type="NCBI Taxonomy" id="1660183"/>
    <lineage>
        <taxon>Bacteria</taxon>
        <taxon>Bacillati</taxon>
        <taxon>Actinomycetota</taxon>
        <taxon>Actinomycetes</taxon>
        <taxon>Kineosporiales</taxon>
        <taxon>Kineosporiaceae</taxon>
        <taxon>Kineococcus</taxon>
    </lineage>
</organism>
<dbReference type="PANTHER" id="PTHR30193">
    <property type="entry name" value="ABC TRANSPORTER PERMEASE PROTEIN"/>
    <property type="match status" value="1"/>
</dbReference>
<dbReference type="Proteomes" id="UP001566476">
    <property type="component" value="Unassembled WGS sequence"/>
</dbReference>
<proteinExistence type="inferred from homology"/>
<evidence type="ECO:0000313" key="9">
    <source>
        <dbReference type="EMBL" id="MEZ0491119.1"/>
    </source>
</evidence>
<keyword evidence="5 7" id="KW-1133">Transmembrane helix</keyword>
<sequence length="309" mass="34007">MTTYPSPVRPPTPRPVRRRRVPGEALAGWGFVAPALVVVGGLTLFPAVWALVLSFRRWDGFSPQVGVGTQNYRDLFSDPSLLGAALHTVLYTAMFVPASLLLGLTLATALNRRIRFIGFYRTAVFVPFVVSAAATGILTTYLFSPQFGLVNNVLRVLHLPQQGWLEDSGQAMVVITIMSLWGQAAFTTVIYLAALQDVPHETVEAARIDGANSFQVTWRVVWPQLRPVTVFVGVYQTLQALQLFDLVYATTRGGPLEATQTIVYLIWTTAFQQLQFGYGSAIAYALFVVTLAVTVAVTVTQRRAARRTR</sequence>
<comment type="similarity">
    <text evidence="7">Belongs to the binding-protein-dependent transport system permease family.</text>
</comment>
<dbReference type="PROSITE" id="PS50928">
    <property type="entry name" value="ABC_TM1"/>
    <property type="match status" value="1"/>
</dbReference>
<evidence type="ECO:0000256" key="1">
    <source>
        <dbReference type="ARBA" id="ARBA00004651"/>
    </source>
</evidence>
<keyword evidence="2 7" id="KW-0813">Transport</keyword>
<evidence type="ECO:0000256" key="3">
    <source>
        <dbReference type="ARBA" id="ARBA00022475"/>
    </source>
</evidence>
<keyword evidence="10" id="KW-1185">Reference proteome</keyword>
<protein>
    <submittedName>
        <fullName evidence="9">Carbohydrate ABC transporter permease</fullName>
    </submittedName>
</protein>
<reference evidence="9 10" key="1">
    <citation type="submission" date="2024-07" db="EMBL/GenBank/DDBJ databases">
        <authorList>
            <person name="Thanompreechachai J."/>
            <person name="Duangmal K."/>
        </authorList>
    </citation>
    <scope>NUCLEOTIDE SEQUENCE [LARGE SCALE GENOMIC DNA]</scope>
    <source>
        <strain evidence="9 10">TBRC 1896</strain>
    </source>
</reference>
<evidence type="ECO:0000256" key="4">
    <source>
        <dbReference type="ARBA" id="ARBA00022692"/>
    </source>
</evidence>
<dbReference type="Gene3D" id="1.10.3720.10">
    <property type="entry name" value="MetI-like"/>
    <property type="match status" value="1"/>
</dbReference>
<evidence type="ECO:0000256" key="2">
    <source>
        <dbReference type="ARBA" id="ARBA00022448"/>
    </source>
</evidence>
<comment type="caution">
    <text evidence="9">The sequence shown here is derived from an EMBL/GenBank/DDBJ whole genome shotgun (WGS) entry which is preliminary data.</text>
</comment>
<dbReference type="SUPFAM" id="SSF161098">
    <property type="entry name" value="MetI-like"/>
    <property type="match status" value="1"/>
</dbReference>
<dbReference type="CDD" id="cd06261">
    <property type="entry name" value="TM_PBP2"/>
    <property type="match status" value="1"/>
</dbReference>
<keyword evidence="3" id="KW-1003">Cell membrane</keyword>
<evidence type="ECO:0000256" key="5">
    <source>
        <dbReference type="ARBA" id="ARBA00022989"/>
    </source>
</evidence>
<dbReference type="PANTHER" id="PTHR30193:SF37">
    <property type="entry name" value="INNER MEMBRANE ABC TRANSPORTER PERMEASE PROTEIN YCJO"/>
    <property type="match status" value="1"/>
</dbReference>
<comment type="subcellular location">
    <subcellularLocation>
        <location evidence="1 7">Cell membrane</location>
        <topology evidence="1 7">Multi-pass membrane protein</topology>
    </subcellularLocation>
</comment>
<evidence type="ECO:0000313" key="10">
    <source>
        <dbReference type="Proteomes" id="UP001566476"/>
    </source>
</evidence>
<dbReference type="InterPro" id="IPR035906">
    <property type="entry name" value="MetI-like_sf"/>
</dbReference>
<dbReference type="EMBL" id="JBGGTQ010000001">
    <property type="protein sequence ID" value="MEZ0491119.1"/>
    <property type="molecule type" value="Genomic_DNA"/>
</dbReference>
<feature type="domain" description="ABC transmembrane type-1" evidence="8">
    <location>
        <begin position="85"/>
        <end position="299"/>
    </location>
</feature>
<dbReference type="InterPro" id="IPR000515">
    <property type="entry name" value="MetI-like"/>
</dbReference>
<dbReference type="RefSeq" id="WP_370717148.1">
    <property type="nucleotide sequence ID" value="NZ_JBGGTQ010000001.1"/>
</dbReference>